<evidence type="ECO:0000256" key="5">
    <source>
        <dbReference type="ARBA" id="ARBA00022679"/>
    </source>
</evidence>
<dbReference type="Pfam" id="PF00989">
    <property type="entry name" value="PAS"/>
    <property type="match status" value="1"/>
</dbReference>
<dbReference type="SMART" id="SM00086">
    <property type="entry name" value="PAC"/>
    <property type="match status" value="3"/>
</dbReference>
<dbReference type="InterPro" id="IPR003661">
    <property type="entry name" value="HisK_dim/P_dom"/>
</dbReference>
<evidence type="ECO:0000259" key="14">
    <source>
        <dbReference type="PROSITE" id="PS50113"/>
    </source>
</evidence>
<evidence type="ECO:0000256" key="9">
    <source>
        <dbReference type="ARBA" id="ARBA00023012"/>
    </source>
</evidence>
<organism evidence="15">
    <name type="scientific">bioreactor metagenome</name>
    <dbReference type="NCBI Taxonomy" id="1076179"/>
    <lineage>
        <taxon>unclassified sequences</taxon>
        <taxon>metagenomes</taxon>
        <taxon>ecological metagenomes</taxon>
    </lineage>
</organism>
<comment type="subcellular location">
    <subcellularLocation>
        <location evidence="2">Membrane</location>
    </subcellularLocation>
</comment>
<dbReference type="Gene3D" id="2.10.70.100">
    <property type="match status" value="1"/>
</dbReference>
<dbReference type="PANTHER" id="PTHR43047">
    <property type="entry name" value="TWO-COMPONENT HISTIDINE PROTEIN KINASE"/>
    <property type="match status" value="1"/>
</dbReference>
<dbReference type="CDD" id="cd00082">
    <property type="entry name" value="HisKA"/>
    <property type="match status" value="1"/>
</dbReference>
<keyword evidence="5 15" id="KW-0808">Transferase</keyword>
<dbReference type="EC" id="2.7.13.3" evidence="3"/>
<feature type="domain" description="PAC" evidence="14">
    <location>
        <begin position="250"/>
        <end position="299"/>
    </location>
</feature>
<dbReference type="GO" id="GO:0005524">
    <property type="term" value="F:ATP binding"/>
    <property type="evidence" value="ECO:0007669"/>
    <property type="project" value="UniProtKB-KW"/>
</dbReference>
<dbReference type="Gene3D" id="1.10.287.130">
    <property type="match status" value="1"/>
</dbReference>
<gene>
    <name evidence="15" type="primary">rcsC_178</name>
    <name evidence="15" type="ORF">SDC9_84476</name>
</gene>
<feature type="domain" description="Histidine kinase" evidence="12">
    <location>
        <begin position="439"/>
        <end position="658"/>
    </location>
</feature>
<dbReference type="GO" id="GO:0000155">
    <property type="term" value="F:phosphorelay sensor kinase activity"/>
    <property type="evidence" value="ECO:0007669"/>
    <property type="project" value="InterPro"/>
</dbReference>
<evidence type="ECO:0000256" key="3">
    <source>
        <dbReference type="ARBA" id="ARBA00012438"/>
    </source>
</evidence>
<dbReference type="SMART" id="SM00387">
    <property type="entry name" value="HATPase_c"/>
    <property type="match status" value="1"/>
</dbReference>
<dbReference type="Pfam" id="PF13426">
    <property type="entry name" value="PAS_9"/>
    <property type="match status" value="1"/>
</dbReference>
<dbReference type="SUPFAM" id="SSF55874">
    <property type="entry name" value="ATPase domain of HSP90 chaperone/DNA topoisomerase II/histidine kinase"/>
    <property type="match status" value="1"/>
</dbReference>
<dbReference type="InterPro" id="IPR000700">
    <property type="entry name" value="PAS-assoc_C"/>
</dbReference>
<evidence type="ECO:0000256" key="2">
    <source>
        <dbReference type="ARBA" id="ARBA00004370"/>
    </source>
</evidence>
<dbReference type="CDD" id="cd16922">
    <property type="entry name" value="HATPase_EvgS-ArcB-TorS-like"/>
    <property type="match status" value="1"/>
</dbReference>
<sequence length="679" mass="78641">MFMKEKRVQSDQNEERSFSFGNGDPMIDHICNDHSHNLEKTIKHSQTKRAFSANEDIYRFFFKENNAVILFVNPESLDIVNANTAACKYYGWTLEEITGKKIYQINALSDEETELEIKRATEKRKNCFSFKHRLANGEIKNVEVYIGPIVINSQDLLYYIVHDITEHKLIEEDLRRKEMRLRTAQRAGYIGTWELDLKSGKMDFSEEIRKLYGLEDKQLTFKRLEELMLSEYRPTQDKALRDLVEKNLPYDIQFRIKRQSDGSIRVIHAVAEYYSERNIVVGMLQDITEYKQSEEALAEEVSWRRILMEQSRDGIVILDQDGKVFESNPRYAEMLGYSPEEIQNLHVWDWDTHYTREQLLEMLRLADNKGILHETRQRRKDGTLIDVEINANAATFGNRKLSFCVCRDITERKKAEEELLNAKLAAEDASKSKGEFLATMSHELRTPLNSIIGFSDILLEEMFGSLNEKQKSCINNISKGGKHLLNLINNILDLSKVEAGKMELDYERFYISDVVNEIKTTILPLALKKEIFLDVKIEPELGMICADKTRFRQILYNLTSNAIKFTPEKGDVTIEARCFGKYAQVSVKDTGIGISKNDMDKLFQPFKQLNPYLTREQEGTGLGLALVKKFIEMHEGRIRVESKIGEGSIFTFVIPFDRKDMDPDECGAGKKDEKTNYIN</sequence>
<keyword evidence="8" id="KW-0067">ATP-binding</keyword>
<feature type="domain" description="PAS" evidence="13">
    <location>
        <begin position="54"/>
        <end position="123"/>
    </location>
</feature>
<dbReference type="InterPro" id="IPR036890">
    <property type="entry name" value="HATPase_C_sf"/>
</dbReference>
<dbReference type="GO" id="GO:0009927">
    <property type="term" value="F:histidine phosphotransfer kinase activity"/>
    <property type="evidence" value="ECO:0007669"/>
    <property type="project" value="TreeGrafter"/>
</dbReference>
<dbReference type="SMART" id="SM00388">
    <property type="entry name" value="HisKA"/>
    <property type="match status" value="1"/>
</dbReference>
<dbReference type="InterPro" id="IPR004358">
    <property type="entry name" value="Sig_transdc_His_kin-like_C"/>
</dbReference>
<dbReference type="SUPFAM" id="SSF47384">
    <property type="entry name" value="Homodimeric domain of signal transducing histidine kinase"/>
    <property type="match status" value="1"/>
</dbReference>
<comment type="catalytic activity">
    <reaction evidence="1">
        <text>ATP + protein L-histidine = ADP + protein N-phospho-L-histidine.</text>
        <dbReference type="EC" id="2.7.13.3"/>
    </reaction>
</comment>
<keyword evidence="9" id="KW-0902">Two-component regulatory system</keyword>
<name>A0A644ZAZ8_9ZZZZ</name>
<dbReference type="Gene3D" id="3.30.450.20">
    <property type="entry name" value="PAS domain"/>
    <property type="match status" value="3"/>
</dbReference>
<keyword evidence="10" id="KW-0472">Membrane</keyword>
<dbReference type="Gene3D" id="3.30.565.10">
    <property type="entry name" value="Histidine kinase-like ATPase, C-terminal domain"/>
    <property type="match status" value="1"/>
</dbReference>
<dbReference type="Pfam" id="PF08447">
    <property type="entry name" value="PAS_3"/>
    <property type="match status" value="1"/>
</dbReference>
<evidence type="ECO:0000256" key="4">
    <source>
        <dbReference type="ARBA" id="ARBA00022553"/>
    </source>
</evidence>
<dbReference type="SUPFAM" id="SSF55785">
    <property type="entry name" value="PYP-like sensor domain (PAS domain)"/>
    <property type="match status" value="3"/>
</dbReference>
<dbReference type="GO" id="GO:0006355">
    <property type="term" value="P:regulation of DNA-templated transcription"/>
    <property type="evidence" value="ECO:0007669"/>
    <property type="project" value="InterPro"/>
</dbReference>
<dbReference type="AlphaFoldDB" id="A0A644ZAZ8"/>
<evidence type="ECO:0000313" key="15">
    <source>
        <dbReference type="EMBL" id="MPM37857.1"/>
    </source>
</evidence>
<dbReference type="InterPro" id="IPR003594">
    <property type="entry name" value="HATPase_dom"/>
</dbReference>
<dbReference type="PROSITE" id="PS50113">
    <property type="entry name" value="PAC"/>
    <property type="match status" value="2"/>
</dbReference>
<keyword evidence="11" id="KW-0131">Cell cycle</keyword>
<evidence type="ECO:0000256" key="7">
    <source>
        <dbReference type="ARBA" id="ARBA00022777"/>
    </source>
</evidence>
<evidence type="ECO:0000256" key="11">
    <source>
        <dbReference type="ARBA" id="ARBA00023306"/>
    </source>
</evidence>
<dbReference type="InterPro" id="IPR035965">
    <property type="entry name" value="PAS-like_dom_sf"/>
</dbReference>
<keyword evidence="4" id="KW-0597">Phosphoprotein</keyword>
<comment type="caution">
    <text evidence="15">The sequence shown here is derived from an EMBL/GenBank/DDBJ whole genome shotgun (WGS) entry which is preliminary data.</text>
</comment>
<keyword evidence="6" id="KW-0547">Nucleotide-binding</keyword>
<evidence type="ECO:0000256" key="6">
    <source>
        <dbReference type="ARBA" id="ARBA00022741"/>
    </source>
</evidence>
<evidence type="ECO:0000259" key="12">
    <source>
        <dbReference type="PROSITE" id="PS50109"/>
    </source>
</evidence>
<dbReference type="NCBIfam" id="TIGR00229">
    <property type="entry name" value="sensory_box"/>
    <property type="match status" value="3"/>
</dbReference>
<dbReference type="PANTHER" id="PTHR43047:SF72">
    <property type="entry name" value="OSMOSENSING HISTIDINE PROTEIN KINASE SLN1"/>
    <property type="match status" value="1"/>
</dbReference>
<proteinExistence type="predicted"/>
<dbReference type="EMBL" id="VSSQ01008089">
    <property type="protein sequence ID" value="MPM37857.1"/>
    <property type="molecule type" value="Genomic_DNA"/>
</dbReference>
<keyword evidence="7 15" id="KW-0418">Kinase</keyword>
<feature type="domain" description="PAS" evidence="13">
    <location>
        <begin position="307"/>
        <end position="342"/>
    </location>
</feature>
<dbReference type="Pfam" id="PF02518">
    <property type="entry name" value="HATPase_c"/>
    <property type="match status" value="1"/>
</dbReference>
<dbReference type="InterPro" id="IPR005467">
    <property type="entry name" value="His_kinase_dom"/>
</dbReference>
<dbReference type="FunFam" id="3.30.565.10:FF:000010">
    <property type="entry name" value="Sensor histidine kinase RcsC"/>
    <property type="match status" value="1"/>
</dbReference>
<dbReference type="CDD" id="cd00130">
    <property type="entry name" value="PAS"/>
    <property type="match status" value="2"/>
</dbReference>
<dbReference type="PROSITE" id="PS50112">
    <property type="entry name" value="PAS"/>
    <property type="match status" value="2"/>
</dbReference>
<dbReference type="PRINTS" id="PR00344">
    <property type="entry name" value="BCTRLSENSOR"/>
</dbReference>
<evidence type="ECO:0000259" key="13">
    <source>
        <dbReference type="PROSITE" id="PS50112"/>
    </source>
</evidence>
<evidence type="ECO:0000256" key="8">
    <source>
        <dbReference type="ARBA" id="ARBA00022840"/>
    </source>
</evidence>
<dbReference type="InterPro" id="IPR013767">
    <property type="entry name" value="PAS_fold"/>
</dbReference>
<reference evidence="15" key="1">
    <citation type="submission" date="2019-08" db="EMBL/GenBank/DDBJ databases">
        <authorList>
            <person name="Kucharzyk K."/>
            <person name="Murdoch R.W."/>
            <person name="Higgins S."/>
            <person name="Loffler F."/>
        </authorList>
    </citation>
    <scope>NUCLEOTIDE SEQUENCE</scope>
</reference>
<dbReference type="SMART" id="SM00091">
    <property type="entry name" value="PAS"/>
    <property type="match status" value="3"/>
</dbReference>
<protein>
    <recommendedName>
        <fullName evidence="3">histidine kinase</fullName>
        <ecNumber evidence="3">2.7.13.3</ecNumber>
    </recommendedName>
</protein>
<evidence type="ECO:0000256" key="10">
    <source>
        <dbReference type="ARBA" id="ARBA00023136"/>
    </source>
</evidence>
<accession>A0A644ZAZ8</accession>
<dbReference type="InterPro" id="IPR036097">
    <property type="entry name" value="HisK_dim/P_sf"/>
</dbReference>
<dbReference type="Pfam" id="PF00512">
    <property type="entry name" value="HisKA"/>
    <property type="match status" value="1"/>
</dbReference>
<dbReference type="InterPro" id="IPR013655">
    <property type="entry name" value="PAS_fold_3"/>
</dbReference>
<dbReference type="GO" id="GO:0005886">
    <property type="term" value="C:plasma membrane"/>
    <property type="evidence" value="ECO:0007669"/>
    <property type="project" value="TreeGrafter"/>
</dbReference>
<dbReference type="InterPro" id="IPR000014">
    <property type="entry name" value="PAS"/>
</dbReference>
<feature type="domain" description="PAC" evidence="14">
    <location>
        <begin position="371"/>
        <end position="421"/>
    </location>
</feature>
<evidence type="ECO:0000256" key="1">
    <source>
        <dbReference type="ARBA" id="ARBA00000085"/>
    </source>
</evidence>
<dbReference type="PROSITE" id="PS50109">
    <property type="entry name" value="HIS_KIN"/>
    <property type="match status" value="1"/>
</dbReference>
<dbReference type="InterPro" id="IPR001610">
    <property type="entry name" value="PAC"/>
</dbReference>
<dbReference type="FunFam" id="1.10.287.130:FF:000038">
    <property type="entry name" value="Sensory transduction histidine kinase"/>
    <property type="match status" value="1"/>
</dbReference>